<evidence type="ECO:0000259" key="8">
    <source>
        <dbReference type="Pfam" id="PF11721"/>
    </source>
</evidence>
<name>A0A2R3Z5G1_9FLAO</name>
<dbReference type="Pfam" id="PF11721">
    <property type="entry name" value="Malectin"/>
    <property type="match status" value="1"/>
</dbReference>
<feature type="domain" description="Malectin" evidence="8">
    <location>
        <begin position="686"/>
        <end position="836"/>
    </location>
</feature>
<dbReference type="InterPro" id="IPR013783">
    <property type="entry name" value="Ig-like_fold"/>
</dbReference>
<gene>
    <name evidence="9" type="ORF">C7S20_09695</name>
</gene>
<dbReference type="KEGG" id="grs:C7S20_09695"/>
<evidence type="ECO:0000259" key="5">
    <source>
        <dbReference type="Pfam" id="PF00703"/>
    </source>
</evidence>
<dbReference type="PANTHER" id="PTHR42732:SF1">
    <property type="entry name" value="BETA-MANNOSIDASE"/>
    <property type="match status" value="1"/>
</dbReference>
<evidence type="ECO:0000259" key="6">
    <source>
        <dbReference type="Pfam" id="PF02836"/>
    </source>
</evidence>
<dbReference type="Gene3D" id="3.20.20.80">
    <property type="entry name" value="Glycosidases"/>
    <property type="match status" value="1"/>
</dbReference>
<dbReference type="InterPro" id="IPR006102">
    <property type="entry name" value="Ig-like_GH2"/>
</dbReference>
<dbReference type="OrthoDB" id="9801077at2"/>
<dbReference type="PRINTS" id="PR00132">
    <property type="entry name" value="GLHYDRLASE2"/>
</dbReference>
<dbReference type="SUPFAM" id="SSF49303">
    <property type="entry name" value="beta-Galactosidase/glucuronidase domain"/>
    <property type="match status" value="1"/>
</dbReference>
<dbReference type="SUPFAM" id="SSF51445">
    <property type="entry name" value="(Trans)glycosidases"/>
    <property type="match status" value="1"/>
</dbReference>
<evidence type="ECO:0000256" key="1">
    <source>
        <dbReference type="ARBA" id="ARBA00007401"/>
    </source>
</evidence>
<dbReference type="InterPro" id="IPR006104">
    <property type="entry name" value="Glyco_hydro_2_N"/>
</dbReference>
<feature type="domain" description="Glycoside hydrolase family 2 immunoglobulin-like beta-sandwich" evidence="5">
    <location>
        <begin position="183"/>
        <end position="279"/>
    </location>
</feature>
<feature type="signal peptide" evidence="4">
    <location>
        <begin position="1"/>
        <end position="19"/>
    </location>
</feature>
<dbReference type="InterPro" id="IPR017853">
    <property type="entry name" value="GH"/>
</dbReference>
<dbReference type="InterPro" id="IPR021720">
    <property type="entry name" value="Malectin_dom"/>
</dbReference>
<dbReference type="AlphaFoldDB" id="A0A2R3Z5G1"/>
<dbReference type="InterPro" id="IPR006103">
    <property type="entry name" value="Glyco_hydro_2_cat"/>
</dbReference>
<feature type="chain" id="PRO_5015331060" evidence="4">
    <location>
        <begin position="20"/>
        <end position="859"/>
    </location>
</feature>
<dbReference type="SUPFAM" id="SSF49785">
    <property type="entry name" value="Galactose-binding domain-like"/>
    <property type="match status" value="1"/>
</dbReference>
<evidence type="ECO:0000256" key="2">
    <source>
        <dbReference type="ARBA" id="ARBA00022801"/>
    </source>
</evidence>
<dbReference type="Pfam" id="PF00703">
    <property type="entry name" value="Glyco_hydro_2"/>
    <property type="match status" value="1"/>
</dbReference>
<dbReference type="InterPro" id="IPR051913">
    <property type="entry name" value="GH2_Domain-Containing"/>
</dbReference>
<dbReference type="Gene3D" id="2.60.120.430">
    <property type="entry name" value="Galactose-binding lectin"/>
    <property type="match status" value="1"/>
</dbReference>
<proteinExistence type="inferred from homology"/>
<protein>
    <submittedName>
        <fullName evidence="9">Glycoside hydrolase family 2</fullName>
    </submittedName>
</protein>
<evidence type="ECO:0000313" key="10">
    <source>
        <dbReference type="Proteomes" id="UP000241507"/>
    </source>
</evidence>
<dbReference type="InterPro" id="IPR006101">
    <property type="entry name" value="Glyco_hydro_2"/>
</dbReference>
<dbReference type="RefSeq" id="WP_107012295.1">
    <property type="nucleotide sequence ID" value="NZ_CP028136.1"/>
</dbReference>
<dbReference type="GO" id="GO:0005975">
    <property type="term" value="P:carbohydrate metabolic process"/>
    <property type="evidence" value="ECO:0007669"/>
    <property type="project" value="InterPro"/>
</dbReference>
<comment type="similarity">
    <text evidence="1">Belongs to the glycosyl hydrolase 2 family.</text>
</comment>
<dbReference type="Gene3D" id="2.60.40.10">
    <property type="entry name" value="Immunoglobulins"/>
    <property type="match status" value="2"/>
</dbReference>
<dbReference type="Pfam" id="PF02837">
    <property type="entry name" value="Glyco_hydro_2_N"/>
    <property type="match status" value="1"/>
</dbReference>
<dbReference type="GO" id="GO:0004553">
    <property type="term" value="F:hydrolase activity, hydrolyzing O-glycosyl compounds"/>
    <property type="evidence" value="ECO:0007669"/>
    <property type="project" value="InterPro"/>
</dbReference>
<dbReference type="Proteomes" id="UP000241507">
    <property type="component" value="Chromosome"/>
</dbReference>
<accession>A0A2R3Z5G1</accession>
<evidence type="ECO:0000259" key="7">
    <source>
        <dbReference type="Pfam" id="PF02837"/>
    </source>
</evidence>
<feature type="domain" description="Glycoside hydrolase family 2 catalytic" evidence="6">
    <location>
        <begin position="287"/>
        <end position="590"/>
    </location>
</feature>
<feature type="domain" description="Glycosyl hydrolases family 2 sugar binding" evidence="7">
    <location>
        <begin position="59"/>
        <end position="161"/>
    </location>
</feature>
<dbReference type="InterPro" id="IPR008979">
    <property type="entry name" value="Galactose-bd-like_sf"/>
</dbReference>
<dbReference type="InterPro" id="IPR036156">
    <property type="entry name" value="Beta-gal/glucu_dom_sf"/>
</dbReference>
<dbReference type="Gene3D" id="2.60.120.260">
    <property type="entry name" value="Galactose-binding domain-like"/>
    <property type="match status" value="1"/>
</dbReference>
<reference evidence="10" key="1">
    <citation type="submission" date="2018-03" db="EMBL/GenBank/DDBJ databases">
        <title>Gramella fulva sp. nov., isolated from a dry surface of tidal flat.</title>
        <authorList>
            <person name="Hwang S.H."/>
            <person name="Hwang W.M."/>
            <person name="Kang K."/>
            <person name="Ahn T.-Y."/>
        </authorList>
    </citation>
    <scope>NUCLEOTIDE SEQUENCE [LARGE SCALE GENOMIC DNA]</scope>
    <source>
        <strain evidence="10">SH35</strain>
    </source>
</reference>
<keyword evidence="3" id="KW-0326">Glycosidase</keyword>
<evidence type="ECO:0000313" key="9">
    <source>
        <dbReference type="EMBL" id="AVR45517.1"/>
    </source>
</evidence>
<organism evidence="9 10">
    <name type="scientific">Christiangramia fulva</name>
    <dbReference type="NCBI Taxonomy" id="2126553"/>
    <lineage>
        <taxon>Bacteria</taxon>
        <taxon>Pseudomonadati</taxon>
        <taxon>Bacteroidota</taxon>
        <taxon>Flavobacteriia</taxon>
        <taxon>Flavobacteriales</taxon>
        <taxon>Flavobacteriaceae</taxon>
        <taxon>Christiangramia</taxon>
    </lineage>
</organism>
<keyword evidence="2 9" id="KW-0378">Hydrolase</keyword>
<keyword evidence="10" id="KW-1185">Reference proteome</keyword>
<evidence type="ECO:0000256" key="3">
    <source>
        <dbReference type="ARBA" id="ARBA00023295"/>
    </source>
</evidence>
<dbReference type="EMBL" id="CP028136">
    <property type="protein sequence ID" value="AVR45517.1"/>
    <property type="molecule type" value="Genomic_DNA"/>
</dbReference>
<evidence type="ECO:0000256" key="4">
    <source>
        <dbReference type="SAM" id="SignalP"/>
    </source>
</evidence>
<keyword evidence="4" id="KW-0732">Signal</keyword>
<sequence length="859" mass="98985">MNHKAFLFIFLFAFSFCNAQRLVKTINPGWDFRLEKDSVSEIVNIPHTWNAKDAFEEDRKYYRGKGIYSKEIFIPEAYQEKSVFIHFEGANQLTRVFINGKKAGEHIGGYTGFAFDISDFLKFGKANEFRIEVDNSFNEDIPPLEADFNFYGGIYRDLELIITGKSHFKIEGNAAGNLLIRTPKVSEKVASVYFEGEFIPHSEDKNLSVEVEISDPQGKIVHKEVKTFKYKRTQFSFNFNIENPVLWSPNSPDLYLLKANLKNKKGEIVDSFISNFGCRWFRADPEKGFFLNGKPIKLIGANRHQDFEDLGNALPNFIHRKDYKMIKDMGSNFVRLAHYPQDPEVYRMCDELGLLVWTEVPIINDVTASDTYHQNAVNMQREQILQLYNHPSIVFWGYMNEIFIRLVFNREMTEAEKSAKIETSVELAKKLEAATKALDTSRLTVMALHENELYNTSGIADIPDVIGWNLYFGWYSPGLENFGKFLDKQHQKYPNRPLIISEYGPGSDSRIQTNDPKPWDFSEAYQLKSHLSYINQVMERPYVLGMTAWNFADFGSSGRQDTRPGINQKGLVNFNRKPKDIYYYYKTRFSENDFVYIAGRNFQNRFIHKNDSIELKVFANTENVELNIDRKTSETAAVNDNIAIFKLPLSEGEHRLTAKAGNSEFQRKIKVHFRENLLQNIENNTININAGAHSDFIDEKTGEIWISDQPYTENSFGYIGGKDYRESASKFQGTAANIKNTENDPLFQTMREGIKAYKFNTKPGKYKISLFFTEPNRSASKETLYNLSNESRGSTEDTRIFNISINGRKVERNLNLAAQYGILQAVEIDYEIWSDNGISIEFDPVEGQPVLSGIRLERL</sequence>
<dbReference type="PANTHER" id="PTHR42732">
    <property type="entry name" value="BETA-GALACTOSIDASE"/>
    <property type="match status" value="1"/>
</dbReference>
<dbReference type="Pfam" id="PF02836">
    <property type="entry name" value="Glyco_hydro_2_C"/>
    <property type="match status" value="1"/>
</dbReference>